<feature type="transmembrane region" description="Helical" evidence="1">
    <location>
        <begin position="54"/>
        <end position="76"/>
    </location>
</feature>
<keyword evidence="3" id="KW-1185">Reference proteome</keyword>
<keyword evidence="1" id="KW-0472">Membrane</keyword>
<comment type="caution">
    <text evidence="2">The sequence shown here is derived from an EMBL/GenBank/DDBJ whole genome shotgun (WGS) entry which is preliminary data.</text>
</comment>
<proteinExistence type="predicted"/>
<dbReference type="Proteomes" id="UP001232148">
    <property type="component" value="Unassembled WGS sequence"/>
</dbReference>
<evidence type="ECO:0000313" key="3">
    <source>
        <dbReference type="Proteomes" id="UP001232148"/>
    </source>
</evidence>
<evidence type="ECO:0000256" key="1">
    <source>
        <dbReference type="SAM" id="Phobius"/>
    </source>
</evidence>
<organism evidence="2 3">
    <name type="scientific">Colletotrichum zoysiae</name>
    <dbReference type="NCBI Taxonomy" id="1216348"/>
    <lineage>
        <taxon>Eukaryota</taxon>
        <taxon>Fungi</taxon>
        <taxon>Dikarya</taxon>
        <taxon>Ascomycota</taxon>
        <taxon>Pezizomycotina</taxon>
        <taxon>Sordariomycetes</taxon>
        <taxon>Hypocreomycetidae</taxon>
        <taxon>Glomerellales</taxon>
        <taxon>Glomerellaceae</taxon>
        <taxon>Colletotrichum</taxon>
        <taxon>Colletotrichum graminicola species complex</taxon>
    </lineage>
</organism>
<keyword evidence="1" id="KW-1133">Transmembrane helix</keyword>
<evidence type="ECO:0000313" key="2">
    <source>
        <dbReference type="EMBL" id="KAK2025019.1"/>
    </source>
</evidence>
<protein>
    <submittedName>
        <fullName evidence="2">Uncharacterized protein</fullName>
    </submittedName>
</protein>
<name>A0AAD9LXQ9_9PEZI</name>
<keyword evidence="1" id="KW-0812">Transmembrane</keyword>
<dbReference type="AlphaFoldDB" id="A0AAD9LXQ9"/>
<gene>
    <name evidence="2" type="ORF">LX32DRAFT_76215</name>
</gene>
<sequence>MADVERYVSEIIGLSQPHSRPHVCSSPCHSASNTYDTVHPTFVFVRQRSPEHRLFVHWLVGHVGGFGLGALTMSHIPKRNSVD</sequence>
<accession>A0AAD9LXQ9</accession>
<reference evidence="2" key="1">
    <citation type="submission" date="2021-06" db="EMBL/GenBank/DDBJ databases">
        <title>Comparative genomics, transcriptomics and evolutionary studies reveal genomic signatures of adaptation to plant cell wall in hemibiotrophic fungi.</title>
        <authorList>
            <consortium name="DOE Joint Genome Institute"/>
            <person name="Baroncelli R."/>
            <person name="Diaz J.F."/>
            <person name="Benocci T."/>
            <person name="Peng M."/>
            <person name="Battaglia E."/>
            <person name="Haridas S."/>
            <person name="Andreopoulos W."/>
            <person name="Labutti K."/>
            <person name="Pangilinan J."/>
            <person name="Floch G.L."/>
            <person name="Makela M.R."/>
            <person name="Henrissat B."/>
            <person name="Grigoriev I.V."/>
            <person name="Crouch J.A."/>
            <person name="De Vries R.P."/>
            <person name="Sukno S.A."/>
            <person name="Thon M.R."/>
        </authorList>
    </citation>
    <scope>NUCLEOTIDE SEQUENCE</scope>
    <source>
        <strain evidence="2">MAFF235873</strain>
    </source>
</reference>
<dbReference type="EMBL" id="MU842947">
    <property type="protein sequence ID" value="KAK2025019.1"/>
    <property type="molecule type" value="Genomic_DNA"/>
</dbReference>